<proteinExistence type="predicted"/>
<dbReference type="AlphaFoldDB" id="A0AAW2PJP5"/>
<organism evidence="2">
    <name type="scientific">Sesamum radiatum</name>
    <name type="common">Black benniseed</name>
    <dbReference type="NCBI Taxonomy" id="300843"/>
    <lineage>
        <taxon>Eukaryota</taxon>
        <taxon>Viridiplantae</taxon>
        <taxon>Streptophyta</taxon>
        <taxon>Embryophyta</taxon>
        <taxon>Tracheophyta</taxon>
        <taxon>Spermatophyta</taxon>
        <taxon>Magnoliopsida</taxon>
        <taxon>eudicotyledons</taxon>
        <taxon>Gunneridae</taxon>
        <taxon>Pentapetalae</taxon>
        <taxon>asterids</taxon>
        <taxon>lamiids</taxon>
        <taxon>Lamiales</taxon>
        <taxon>Pedaliaceae</taxon>
        <taxon>Sesamum</taxon>
    </lineage>
</organism>
<gene>
    <name evidence="2" type="ORF">Sradi_3990400</name>
</gene>
<name>A0AAW2PJP5_SESRA</name>
<evidence type="ECO:0000256" key="1">
    <source>
        <dbReference type="SAM" id="MobiDB-lite"/>
    </source>
</evidence>
<protein>
    <submittedName>
        <fullName evidence="2">Uncharacterized protein</fullName>
    </submittedName>
</protein>
<sequence>MEGINSCNGTGKTTKSASRADPLPTSYGSTEGSCCSISGSSVEDDSGIMPLSVSHSSNIRQRSLLDTVIVFAGSWRFATQVTDGRTATCFSDPELGYLGASTIFFALKKNYEVSHRPRQMLYPGGLQRSQVQLFARCSVVTKDLQDKHTLELGRRGFRK</sequence>
<accession>A0AAW2PJP5</accession>
<reference evidence="2" key="2">
    <citation type="journal article" date="2024" name="Plant">
        <title>Genomic evolution and insights into agronomic trait innovations of Sesamum species.</title>
        <authorList>
            <person name="Miao H."/>
            <person name="Wang L."/>
            <person name="Qu L."/>
            <person name="Liu H."/>
            <person name="Sun Y."/>
            <person name="Le M."/>
            <person name="Wang Q."/>
            <person name="Wei S."/>
            <person name="Zheng Y."/>
            <person name="Lin W."/>
            <person name="Duan Y."/>
            <person name="Cao H."/>
            <person name="Xiong S."/>
            <person name="Wang X."/>
            <person name="Wei L."/>
            <person name="Li C."/>
            <person name="Ma Q."/>
            <person name="Ju M."/>
            <person name="Zhao R."/>
            <person name="Li G."/>
            <person name="Mu C."/>
            <person name="Tian Q."/>
            <person name="Mei H."/>
            <person name="Zhang T."/>
            <person name="Gao T."/>
            <person name="Zhang H."/>
        </authorList>
    </citation>
    <scope>NUCLEOTIDE SEQUENCE</scope>
    <source>
        <strain evidence="2">G02</strain>
    </source>
</reference>
<dbReference type="EMBL" id="JACGWJ010000017">
    <property type="protein sequence ID" value="KAL0355435.1"/>
    <property type="molecule type" value="Genomic_DNA"/>
</dbReference>
<evidence type="ECO:0000313" key="2">
    <source>
        <dbReference type="EMBL" id="KAL0355435.1"/>
    </source>
</evidence>
<comment type="caution">
    <text evidence="2">The sequence shown here is derived from an EMBL/GenBank/DDBJ whole genome shotgun (WGS) entry which is preliminary data.</text>
</comment>
<reference evidence="2" key="1">
    <citation type="submission" date="2020-06" db="EMBL/GenBank/DDBJ databases">
        <authorList>
            <person name="Li T."/>
            <person name="Hu X."/>
            <person name="Zhang T."/>
            <person name="Song X."/>
            <person name="Zhang H."/>
            <person name="Dai N."/>
            <person name="Sheng W."/>
            <person name="Hou X."/>
            <person name="Wei L."/>
        </authorList>
    </citation>
    <scope>NUCLEOTIDE SEQUENCE</scope>
    <source>
        <strain evidence="2">G02</strain>
        <tissue evidence="2">Leaf</tissue>
    </source>
</reference>
<feature type="compositionally biased region" description="Polar residues" evidence="1">
    <location>
        <begin position="1"/>
        <end position="17"/>
    </location>
</feature>
<feature type="region of interest" description="Disordered" evidence="1">
    <location>
        <begin position="1"/>
        <end position="32"/>
    </location>
</feature>